<evidence type="ECO:0000256" key="1">
    <source>
        <dbReference type="SAM" id="Coils"/>
    </source>
</evidence>
<proteinExistence type="predicted"/>
<evidence type="ECO:0000313" key="2">
    <source>
        <dbReference type="EMBL" id="OMJ78162.1"/>
    </source>
</evidence>
<feature type="coiled-coil region" evidence="1">
    <location>
        <begin position="21"/>
        <end position="81"/>
    </location>
</feature>
<dbReference type="Proteomes" id="UP000187209">
    <property type="component" value="Unassembled WGS sequence"/>
</dbReference>
<sequence length="414" mass="48537">METPPLQLENEEAKAKRKKIIEQASNGCEEVQREIQNWKIQKPLPSSTSFPVRSPNTEIFNDKVEEIMKKLSTNRSKSKEKVKESYSAHAIDLKASLHSSLLNQEILKKQYHLLIEKHEIETKSLKDKIGDLQQQVQTLKYEKAKKYEENLAKAENQLRISEENSKNHENRLNEKQNEIDLLRATIVDRDKIIDLMEKKAASMESGIIAFKDKEFELNSVKIALEKEKKRREIAENEYKLLVDEVKSLNERSCMQIKNEYEERIRKLVDNVRSLESRLSNTNPTEKTVHFTEMSKLTPIPEEAPCDSLKRARFYEEKCENLYKDMQTWKEKSFVLTEKFFPALKSVRGELDKFKQECLNKQQKLKKLFDKSVNDLTNKYHEDLEEKERALAFYKSKAEGLENRKSGKIKTCKGS</sequence>
<accession>A0A1R2BN19</accession>
<name>A0A1R2BN19_9CILI</name>
<dbReference type="EMBL" id="MPUH01000536">
    <property type="protein sequence ID" value="OMJ78162.1"/>
    <property type="molecule type" value="Genomic_DNA"/>
</dbReference>
<dbReference type="AlphaFoldDB" id="A0A1R2BN19"/>
<feature type="coiled-coil region" evidence="1">
    <location>
        <begin position="311"/>
        <end position="403"/>
    </location>
</feature>
<keyword evidence="3" id="KW-1185">Reference proteome</keyword>
<keyword evidence="1" id="KW-0175">Coiled coil</keyword>
<feature type="coiled-coil region" evidence="1">
    <location>
        <begin position="115"/>
        <end position="185"/>
    </location>
</feature>
<evidence type="ECO:0000313" key="3">
    <source>
        <dbReference type="Proteomes" id="UP000187209"/>
    </source>
</evidence>
<organism evidence="2 3">
    <name type="scientific">Stentor coeruleus</name>
    <dbReference type="NCBI Taxonomy" id="5963"/>
    <lineage>
        <taxon>Eukaryota</taxon>
        <taxon>Sar</taxon>
        <taxon>Alveolata</taxon>
        <taxon>Ciliophora</taxon>
        <taxon>Postciliodesmatophora</taxon>
        <taxon>Heterotrichea</taxon>
        <taxon>Heterotrichida</taxon>
        <taxon>Stentoridae</taxon>
        <taxon>Stentor</taxon>
    </lineage>
</organism>
<protein>
    <submittedName>
        <fullName evidence="2">Uncharacterized protein</fullName>
    </submittedName>
</protein>
<feature type="coiled-coil region" evidence="1">
    <location>
        <begin position="217"/>
        <end position="277"/>
    </location>
</feature>
<reference evidence="2 3" key="1">
    <citation type="submission" date="2016-11" db="EMBL/GenBank/DDBJ databases">
        <title>The macronuclear genome of Stentor coeruleus: a giant cell with tiny introns.</title>
        <authorList>
            <person name="Slabodnick M."/>
            <person name="Ruby J.G."/>
            <person name="Reiff S.B."/>
            <person name="Swart E.C."/>
            <person name="Gosai S."/>
            <person name="Prabakaran S."/>
            <person name="Witkowska E."/>
            <person name="Larue G.E."/>
            <person name="Fisher S."/>
            <person name="Freeman R.M."/>
            <person name="Gunawardena J."/>
            <person name="Chu W."/>
            <person name="Stover N.A."/>
            <person name="Gregory B.D."/>
            <person name="Nowacki M."/>
            <person name="Derisi J."/>
            <person name="Roy S.W."/>
            <person name="Marshall W.F."/>
            <person name="Sood P."/>
        </authorList>
    </citation>
    <scope>NUCLEOTIDE SEQUENCE [LARGE SCALE GENOMIC DNA]</scope>
    <source>
        <strain evidence="2">WM001</strain>
    </source>
</reference>
<comment type="caution">
    <text evidence="2">The sequence shown here is derived from an EMBL/GenBank/DDBJ whole genome shotgun (WGS) entry which is preliminary data.</text>
</comment>
<gene>
    <name evidence="2" type="ORF">SteCoe_22096</name>
</gene>